<dbReference type="PANTHER" id="PTHR23048">
    <property type="entry name" value="MYOSIN LIGHT CHAIN 1, 3"/>
    <property type="match status" value="1"/>
</dbReference>
<dbReference type="PANTHER" id="PTHR23048:SF0">
    <property type="entry name" value="CALMODULIN LIKE 3"/>
    <property type="match status" value="1"/>
</dbReference>
<keyword evidence="1" id="KW-0677">Repeat</keyword>
<dbReference type="AlphaFoldDB" id="A0AAV2TRV5"/>
<dbReference type="GO" id="GO:0016460">
    <property type="term" value="C:myosin II complex"/>
    <property type="evidence" value="ECO:0007669"/>
    <property type="project" value="TreeGrafter"/>
</dbReference>
<evidence type="ECO:0000313" key="3">
    <source>
        <dbReference type="Proteomes" id="UP001497525"/>
    </source>
</evidence>
<organism evidence="2 3">
    <name type="scientific">Calicophoron daubneyi</name>
    <name type="common">Rumen fluke</name>
    <name type="synonym">Paramphistomum daubneyi</name>
    <dbReference type="NCBI Taxonomy" id="300641"/>
    <lineage>
        <taxon>Eukaryota</taxon>
        <taxon>Metazoa</taxon>
        <taxon>Spiralia</taxon>
        <taxon>Lophotrochozoa</taxon>
        <taxon>Platyhelminthes</taxon>
        <taxon>Trematoda</taxon>
        <taxon>Digenea</taxon>
        <taxon>Plagiorchiida</taxon>
        <taxon>Pronocephalata</taxon>
        <taxon>Paramphistomoidea</taxon>
        <taxon>Paramphistomidae</taxon>
        <taxon>Calicophoron</taxon>
    </lineage>
</organism>
<protein>
    <submittedName>
        <fullName evidence="2">Uncharacterized protein</fullName>
    </submittedName>
</protein>
<accession>A0AAV2TRV5</accession>
<gene>
    <name evidence="2" type="ORF">CDAUBV1_LOCUS14334</name>
</gene>
<dbReference type="EMBL" id="CAXLJL010000600">
    <property type="protein sequence ID" value="CAL5139306.1"/>
    <property type="molecule type" value="Genomic_DNA"/>
</dbReference>
<evidence type="ECO:0000256" key="1">
    <source>
        <dbReference type="ARBA" id="ARBA00022737"/>
    </source>
</evidence>
<reference evidence="2" key="1">
    <citation type="submission" date="2024-06" db="EMBL/GenBank/DDBJ databases">
        <authorList>
            <person name="Liu X."/>
            <person name="Lenzi L."/>
            <person name="Haldenby T S."/>
            <person name="Uol C."/>
        </authorList>
    </citation>
    <scope>NUCLEOTIDE SEQUENCE</scope>
</reference>
<sequence>MRFEDLRNKDRERILDAIFQFDLTDTGYIKSSQLGNLMRYLKLIPTNAQIAWTVKLLDPHSKGVICTATLPTVLAKFWPLKPNQIEKTAWAAFQVFDKENIGKLFPEQLRLILNEIGTEPVPMKEVEKIIHEFMDPKDGFIPIASLIKAWLH</sequence>
<name>A0AAV2TRV5_CALDB</name>
<proteinExistence type="predicted"/>
<comment type="caution">
    <text evidence="2">The sequence shown here is derived from an EMBL/GenBank/DDBJ whole genome shotgun (WGS) entry which is preliminary data.</text>
</comment>
<dbReference type="Gene3D" id="1.10.238.10">
    <property type="entry name" value="EF-hand"/>
    <property type="match status" value="1"/>
</dbReference>
<dbReference type="SUPFAM" id="SSF47473">
    <property type="entry name" value="EF-hand"/>
    <property type="match status" value="1"/>
</dbReference>
<dbReference type="Proteomes" id="UP001497525">
    <property type="component" value="Unassembled WGS sequence"/>
</dbReference>
<dbReference type="InterPro" id="IPR050230">
    <property type="entry name" value="CALM/Myosin/TropC-like"/>
</dbReference>
<evidence type="ECO:0000313" key="2">
    <source>
        <dbReference type="EMBL" id="CAL5139306.1"/>
    </source>
</evidence>
<dbReference type="InterPro" id="IPR011992">
    <property type="entry name" value="EF-hand-dom_pair"/>
</dbReference>